<dbReference type="OrthoDB" id="202881at2759"/>
<dbReference type="Gene3D" id="3.30.40.10">
    <property type="entry name" value="Zinc/RING finger domain, C3HC4 (zinc finger)"/>
    <property type="match status" value="1"/>
</dbReference>
<dbReference type="GO" id="GO:0008270">
    <property type="term" value="F:zinc ion binding"/>
    <property type="evidence" value="ECO:0007669"/>
    <property type="project" value="UniProtKB-KW"/>
</dbReference>
<dbReference type="PROSITE" id="PS50089">
    <property type="entry name" value="ZF_RING_2"/>
    <property type="match status" value="1"/>
</dbReference>
<evidence type="ECO:0000256" key="5">
    <source>
        <dbReference type="SAM" id="Phobius"/>
    </source>
</evidence>
<evidence type="ECO:0000256" key="4">
    <source>
        <dbReference type="PROSITE-ProRule" id="PRU00175"/>
    </source>
</evidence>
<feature type="domain" description="RING-type" evidence="6">
    <location>
        <begin position="3"/>
        <end position="54"/>
    </location>
</feature>
<feature type="transmembrane region" description="Helical" evidence="5">
    <location>
        <begin position="184"/>
        <end position="205"/>
    </location>
</feature>
<organism evidence="7 8">
    <name type="scientific">Seminavis robusta</name>
    <dbReference type="NCBI Taxonomy" id="568900"/>
    <lineage>
        <taxon>Eukaryota</taxon>
        <taxon>Sar</taxon>
        <taxon>Stramenopiles</taxon>
        <taxon>Ochrophyta</taxon>
        <taxon>Bacillariophyta</taxon>
        <taxon>Bacillariophyceae</taxon>
        <taxon>Bacillariophycidae</taxon>
        <taxon>Naviculales</taxon>
        <taxon>Naviculaceae</taxon>
        <taxon>Seminavis</taxon>
    </lineage>
</organism>
<keyword evidence="5" id="KW-1133">Transmembrane helix</keyword>
<dbReference type="InterPro" id="IPR018957">
    <property type="entry name" value="Znf_C3HC4_RING-type"/>
</dbReference>
<keyword evidence="3" id="KW-0862">Zinc</keyword>
<dbReference type="Pfam" id="PF00097">
    <property type="entry name" value="zf-C3HC4"/>
    <property type="match status" value="1"/>
</dbReference>
<proteinExistence type="predicted"/>
<dbReference type="InterPro" id="IPR013083">
    <property type="entry name" value="Znf_RING/FYVE/PHD"/>
</dbReference>
<sequence>MSCLVCWEEKPDASLVALSTQCSHECCRECAVRWINKAERAACETSVPVCPFCQQSMNETQVLAVLGRPFRPIQPTAHDDEWLAEHTQSCPHCGVAIQKVEGSCDLMECLCGMRFCYACGNPQAQCPCSTTEATRHHYYWDNCFDRQASRMAPPVASKKAGHDDVDLQGHLEQRREEFARQNDVTTLWFGMCIVAGGLVVCLGSPEDGRDAAAVDVEVLFSGRIWLSILLAVILSSCLSCLSCQIR</sequence>
<evidence type="ECO:0000256" key="3">
    <source>
        <dbReference type="ARBA" id="ARBA00022833"/>
    </source>
</evidence>
<keyword evidence="5" id="KW-0472">Membrane</keyword>
<dbReference type="Gene3D" id="1.20.120.1750">
    <property type="match status" value="1"/>
</dbReference>
<comment type="caution">
    <text evidence="7">The sequence shown here is derived from an EMBL/GenBank/DDBJ whole genome shotgun (WGS) entry which is preliminary data.</text>
</comment>
<dbReference type="AlphaFoldDB" id="A0A9N8HFH6"/>
<feature type="transmembrane region" description="Helical" evidence="5">
    <location>
        <begin position="225"/>
        <end position="245"/>
    </location>
</feature>
<dbReference type="SUPFAM" id="SSF57850">
    <property type="entry name" value="RING/U-box"/>
    <property type="match status" value="2"/>
</dbReference>
<keyword evidence="8" id="KW-1185">Reference proteome</keyword>
<evidence type="ECO:0000313" key="8">
    <source>
        <dbReference type="Proteomes" id="UP001153069"/>
    </source>
</evidence>
<keyword evidence="5" id="KW-0812">Transmembrane</keyword>
<protein>
    <recommendedName>
        <fullName evidence="6">RING-type domain-containing protein</fullName>
    </recommendedName>
</protein>
<reference evidence="7" key="1">
    <citation type="submission" date="2020-06" db="EMBL/GenBank/DDBJ databases">
        <authorList>
            <consortium name="Plant Systems Biology data submission"/>
        </authorList>
    </citation>
    <scope>NUCLEOTIDE SEQUENCE</scope>
    <source>
        <strain evidence="7">D6</strain>
    </source>
</reference>
<keyword evidence="2 4" id="KW-0863">Zinc-finger</keyword>
<evidence type="ECO:0000256" key="2">
    <source>
        <dbReference type="ARBA" id="ARBA00022771"/>
    </source>
</evidence>
<gene>
    <name evidence="7" type="ORF">SEMRO_350_G123680.1</name>
</gene>
<evidence type="ECO:0000259" key="6">
    <source>
        <dbReference type="PROSITE" id="PS50089"/>
    </source>
</evidence>
<name>A0A9N8HFH6_9STRA</name>
<dbReference type="InterPro" id="IPR001841">
    <property type="entry name" value="Znf_RING"/>
</dbReference>
<evidence type="ECO:0000256" key="1">
    <source>
        <dbReference type="ARBA" id="ARBA00022723"/>
    </source>
</evidence>
<evidence type="ECO:0000313" key="7">
    <source>
        <dbReference type="EMBL" id="CAB9508513.1"/>
    </source>
</evidence>
<dbReference type="EMBL" id="CAICTM010000349">
    <property type="protein sequence ID" value="CAB9508513.1"/>
    <property type="molecule type" value="Genomic_DNA"/>
</dbReference>
<dbReference type="Proteomes" id="UP001153069">
    <property type="component" value="Unassembled WGS sequence"/>
</dbReference>
<keyword evidence="1" id="KW-0479">Metal-binding</keyword>
<accession>A0A9N8HFH6</accession>